<dbReference type="GO" id="GO:0004197">
    <property type="term" value="F:cysteine-type endopeptidase activity"/>
    <property type="evidence" value="ECO:0007669"/>
    <property type="project" value="Ensembl"/>
</dbReference>
<dbReference type="GO" id="GO:0035877">
    <property type="term" value="F:death effector domain binding"/>
    <property type="evidence" value="ECO:0007669"/>
    <property type="project" value="Ensembl"/>
</dbReference>
<feature type="domain" description="DED" evidence="10">
    <location>
        <begin position="114"/>
        <end position="194"/>
    </location>
</feature>
<dbReference type="InterPro" id="IPR016129">
    <property type="entry name" value="Caspase_his_AS"/>
</dbReference>
<dbReference type="Pfam" id="PF00656">
    <property type="entry name" value="Peptidase_C14"/>
    <property type="match status" value="1"/>
</dbReference>
<dbReference type="EMBL" id="AEYP01060316">
    <property type="status" value="NOT_ANNOTATED_CDS"/>
    <property type="molecule type" value="Genomic_DNA"/>
</dbReference>
<dbReference type="PROSITE" id="PS50207">
    <property type="entry name" value="CASPASE_P10"/>
    <property type="match status" value="1"/>
</dbReference>
<evidence type="ECO:0000256" key="8">
    <source>
        <dbReference type="RuleBase" id="RU003971"/>
    </source>
</evidence>
<dbReference type="EMBL" id="AEYP01060314">
    <property type="status" value="NOT_ANNOTATED_CDS"/>
    <property type="molecule type" value="Genomic_DNA"/>
</dbReference>
<dbReference type="FunFam" id="1.10.533.10:FF:000016">
    <property type="entry name" value="CASP8 and FADD-like apoptosis regulator"/>
    <property type="match status" value="1"/>
</dbReference>
<evidence type="ECO:0000256" key="5">
    <source>
        <dbReference type="ARBA" id="ARBA00022801"/>
    </source>
</evidence>
<dbReference type="EMBL" id="AEYP01060313">
    <property type="status" value="NOT_ANNOTATED_CDS"/>
    <property type="molecule type" value="Genomic_DNA"/>
</dbReference>
<dbReference type="GO" id="GO:0043123">
    <property type="term" value="P:positive regulation of canonical NF-kappaB signal transduction"/>
    <property type="evidence" value="ECO:0007669"/>
    <property type="project" value="Ensembl"/>
</dbReference>
<name>M3XMC8_MUSPF</name>
<dbReference type="Gene3D" id="1.10.533.10">
    <property type="entry name" value="Death Domain, Fas"/>
    <property type="match status" value="2"/>
</dbReference>
<organism evidence="13">
    <name type="scientific">Mustela putorius furo</name>
    <name type="common">European domestic ferret</name>
    <name type="synonym">Mustela furo</name>
    <dbReference type="NCBI Taxonomy" id="9669"/>
    <lineage>
        <taxon>Eukaryota</taxon>
        <taxon>Metazoa</taxon>
        <taxon>Chordata</taxon>
        <taxon>Craniata</taxon>
        <taxon>Vertebrata</taxon>
        <taxon>Euteleostomi</taxon>
        <taxon>Mammalia</taxon>
        <taxon>Eutheria</taxon>
        <taxon>Laurasiatheria</taxon>
        <taxon>Carnivora</taxon>
        <taxon>Caniformia</taxon>
        <taxon>Musteloidea</taxon>
        <taxon>Mustelidae</taxon>
        <taxon>Mustelinae</taxon>
        <taxon>Mustela</taxon>
    </lineage>
</organism>
<dbReference type="GO" id="GO:0097342">
    <property type="term" value="C:ripoptosome"/>
    <property type="evidence" value="ECO:0007669"/>
    <property type="project" value="Ensembl"/>
</dbReference>
<dbReference type="EMBL" id="AEYP01060317">
    <property type="status" value="NOT_ANNOTATED_CDS"/>
    <property type="molecule type" value="Genomic_DNA"/>
</dbReference>
<dbReference type="PROSITE" id="PS50208">
    <property type="entry name" value="CASPASE_P20"/>
    <property type="match status" value="1"/>
</dbReference>
<dbReference type="SMART" id="SM00031">
    <property type="entry name" value="DED"/>
    <property type="match status" value="2"/>
</dbReference>
<evidence type="ECO:0000259" key="12">
    <source>
        <dbReference type="PROSITE" id="PS50208"/>
    </source>
</evidence>
<dbReference type="SMART" id="SM00115">
    <property type="entry name" value="CASc"/>
    <property type="match status" value="1"/>
</dbReference>
<dbReference type="InParanoid" id="M3XMC8"/>
<dbReference type="Gene3D" id="3.40.50.1460">
    <property type="match status" value="1"/>
</dbReference>
<dbReference type="eggNOG" id="KOG3573">
    <property type="taxonomic scope" value="Eukaryota"/>
</dbReference>
<evidence type="ECO:0000256" key="4">
    <source>
        <dbReference type="ARBA" id="ARBA00022737"/>
    </source>
</evidence>
<evidence type="ECO:0000256" key="2">
    <source>
        <dbReference type="ARBA" id="ARBA00022670"/>
    </source>
</evidence>
<dbReference type="InterPro" id="IPR015917">
    <property type="entry name" value="Pept_C14A"/>
</dbReference>
<feature type="domain" description="DED" evidence="10">
    <location>
        <begin position="19"/>
        <end position="97"/>
    </location>
</feature>
<dbReference type="GO" id="GO:0006508">
    <property type="term" value="P:proteolysis"/>
    <property type="evidence" value="ECO:0007669"/>
    <property type="project" value="UniProtKB-KW"/>
</dbReference>
<evidence type="ECO:0000256" key="3">
    <source>
        <dbReference type="ARBA" id="ARBA00022703"/>
    </source>
</evidence>
<dbReference type="GO" id="GO:0051604">
    <property type="term" value="P:protein maturation"/>
    <property type="evidence" value="ECO:0007669"/>
    <property type="project" value="Ensembl"/>
</dbReference>
<dbReference type="InterPro" id="IPR035701">
    <property type="entry name" value="CASP10_DED2"/>
</dbReference>
<dbReference type="InterPro" id="IPR011029">
    <property type="entry name" value="DEATH-like_dom_sf"/>
</dbReference>
<evidence type="ECO:0000256" key="9">
    <source>
        <dbReference type="SAM" id="MobiDB-lite"/>
    </source>
</evidence>
<dbReference type="PRINTS" id="PR00376">
    <property type="entry name" value="IL1BCENZYME"/>
</dbReference>
<keyword evidence="4" id="KW-0677">Repeat</keyword>
<dbReference type="STRING" id="9669.ENSMPUP00000000228"/>
<keyword evidence="2" id="KW-0645">Protease</keyword>
<dbReference type="GO" id="GO:1900119">
    <property type="term" value="P:positive regulation of execution phase of apoptosis"/>
    <property type="evidence" value="ECO:0007669"/>
    <property type="project" value="Ensembl"/>
</dbReference>
<evidence type="ECO:0000259" key="11">
    <source>
        <dbReference type="PROSITE" id="PS50207"/>
    </source>
</evidence>
<evidence type="ECO:0000256" key="7">
    <source>
        <dbReference type="ARBA" id="ARBA00023145"/>
    </source>
</evidence>
<dbReference type="GO" id="GO:0097194">
    <property type="term" value="P:execution phase of apoptosis"/>
    <property type="evidence" value="ECO:0007669"/>
    <property type="project" value="Ensembl"/>
</dbReference>
<comment type="similarity">
    <text evidence="1 8">Belongs to the peptidase C14A family.</text>
</comment>
<dbReference type="SUPFAM" id="SSF52129">
    <property type="entry name" value="Caspase-like"/>
    <property type="match status" value="1"/>
</dbReference>
<dbReference type="CDD" id="cd00032">
    <property type="entry name" value="CASc"/>
    <property type="match status" value="1"/>
</dbReference>
<dbReference type="InterPro" id="IPR001309">
    <property type="entry name" value="Pept_C14_p20"/>
</dbReference>
<dbReference type="InterPro" id="IPR029030">
    <property type="entry name" value="Caspase-like_dom_sf"/>
</dbReference>
<dbReference type="GeneTree" id="ENSGT00940000160994"/>
<proteinExistence type="inferred from homology"/>
<dbReference type="PROSITE" id="PS50168">
    <property type="entry name" value="DED"/>
    <property type="match status" value="2"/>
</dbReference>
<dbReference type="EMBL" id="AEYP01060315">
    <property type="status" value="NOT_ANNOTATED_CDS"/>
    <property type="molecule type" value="Genomic_DNA"/>
</dbReference>
<dbReference type="GO" id="GO:0031265">
    <property type="term" value="C:CD95 death-inducing signaling complex"/>
    <property type="evidence" value="ECO:0007669"/>
    <property type="project" value="Ensembl"/>
</dbReference>
<reference evidence="13" key="1">
    <citation type="submission" date="2024-06" db="UniProtKB">
        <authorList>
            <consortium name="Ensembl"/>
        </authorList>
    </citation>
    <scope>IDENTIFICATION</scope>
</reference>
<evidence type="ECO:0000256" key="6">
    <source>
        <dbReference type="ARBA" id="ARBA00022807"/>
    </source>
</evidence>
<dbReference type="InterPro" id="IPR001875">
    <property type="entry name" value="DED_dom"/>
</dbReference>
<dbReference type="SUPFAM" id="SSF47986">
    <property type="entry name" value="DEATH domain"/>
    <property type="match status" value="2"/>
</dbReference>
<sequence>MASQCRSLSFSSDDNGQSNFRGKLLTIDSKLGSQDVEALKFLCRDCISHKELEKASSASDIFDHLLAEEQLSEEDSFFLAELLYLIKQKSLLRLLNQTKEQVESLLPTRGRVSLFRKLLYELSESISSDNLKNMIFLQRDSIPKIQMEKPNKTLTSLSFLAYLERQGQIDEDNLKLLEDLCRRVVPNLVRKIEKYKREKENHGKPELSPHEYIHEAFIPHPSYQINSMKENADWRKNGRTCFEQKGSRQDQPSKSNASSRRSDNGIPSLKSLLYPRVHPLMTLRAQETGVYRMNRKHRGHCVVVNNHTFTSMDDRPGTDKDAEHLKHVFEWLGFSVCVYDNVTKGRLDEVLQEYKSHPGHADGDCFVFCVLSHGEYGAVYSSDEILVPIQEITSHFTAQKCPSLAHKPKLFFIQACQGEEIQPPVYIEADAVNPEHVAPSLQKSIPNEADFLLGLATVPGYKALRHMVDGSWYIQSLCHHLKSLVPRNEDILSILTVVNRDVSQKADSKGKWKQMPQPAFTLRKKLVFPVPPVKFSPQVAFQSSP</sequence>
<evidence type="ECO:0000313" key="13">
    <source>
        <dbReference type="Ensembl" id="ENSMPUP00000000228.1"/>
    </source>
</evidence>
<protein>
    <submittedName>
        <fullName evidence="13">Caspase 10</fullName>
    </submittedName>
</protein>
<keyword evidence="7" id="KW-0865">Zymogen</keyword>
<dbReference type="PROSITE" id="PS01121">
    <property type="entry name" value="CASPASE_HIS"/>
    <property type="match status" value="1"/>
</dbReference>
<dbReference type="HOGENOM" id="CLU_036904_4_2_1"/>
<dbReference type="InterPro" id="IPR002138">
    <property type="entry name" value="Pept_C14_p10"/>
</dbReference>
<dbReference type="PROSITE" id="PS01122">
    <property type="entry name" value="CASPASE_CYS"/>
    <property type="match status" value="1"/>
</dbReference>
<gene>
    <name evidence="13" type="primary">CASP10</name>
</gene>
<accession>M3XMC8</accession>
<dbReference type="Pfam" id="PF01335">
    <property type="entry name" value="DED"/>
    <property type="match status" value="2"/>
</dbReference>
<dbReference type="AlphaFoldDB" id="M3XMC8"/>
<dbReference type="FunFam" id="3.40.50.1460:FF:000014">
    <property type="entry name" value="Caspase 10, apoptosis-related cysteine peptidase"/>
    <property type="match status" value="1"/>
</dbReference>
<evidence type="ECO:0000259" key="10">
    <source>
        <dbReference type="PROSITE" id="PS50168"/>
    </source>
</evidence>
<keyword evidence="5" id="KW-0378">Hydrolase</keyword>
<feature type="compositionally biased region" description="Polar residues" evidence="9">
    <location>
        <begin position="249"/>
        <end position="259"/>
    </location>
</feature>
<keyword evidence="3" id="KW-0053">Apoptosis</keyword>
<dbReference type="CDD" id="cd08814">
    <property type="entry name" value="DED_Caspase_10_r2"/>
    <property type="match status" value="1"/>
</dbReference>
<dbReference type="PANTHER" id="PTHR48169:SF7">
    <property type="entry name" value="CASPASE 10"/>
    <property type="match status" value="1"/>
</dbReference>
<feature type="region of interest" description="Disordered" evidence="9">
    <location>
        <begin position="242"/>
        <end position="269"/>
    </location>
</feature>
<feature type="domain" description="Caspase family p20" evidence="12">
    <location>
        <begin position="297"/>
        <end position="420"/>
    </location>
</feature>
<feature type="domain" description="Caspase family p10" evidence="11">
    <location>
        <begin position="441"/>
        <end position="528"/>
    </location>
</feature>
<dbReference type="Ensembl" id="ENSMPUT00000000232.1">
    <property type="protein sequence ID" value="ENSMPUP00000000228.1"/>
    <property type="gene ID" value="ENSMPUG00000000231.1"/>
</dbReference>
<dbReference type="PANTHER" id="PTHR48169">
    <property type="entry name" value="DED DOMAIN-CONTAINING PROTEIN"/>
    <property type="match status" value="1"/>
</dbReference>
<dbReference type="InterPro" id="IPR033139">
    <property type="entry name" value="Caspase_cys_AS"/>
</dbReference>
<evidence type="ECO:0000256" key="1">
    <source>
        <dbReference type="ARBA" id="ARBA00010134"/>
    </source>
</evidence>
<dbReference type="FunFam" id="1.10.533.10:FF:000038">
    <property type="entry name" value="Caspase 10"/>
    <property type="match status" value="1"/>
</dbReference>
<dbReference type="OMA" id="CRDCISH"/>
<dbReference type="GO" id="GO:0031625">
    <property type="term" value="F:ubiquitin protein ligase binding"/>
    <property type="evidence" value="ECO:0007669"/>
    <property type="project" value="Ensembl"/>
</dbReference>
<keyword evidence="6" id="KW-0788">Thiol protease</keyword>
<dbReference type="InterPro" id="IPR011600">
    <property type="entry name" value="Pept_C14_caspase"/>
</dbReference>